<protein>
    <recommendedName>
        <fullName evidence="2">RNase H type-1 domain-containing protein</fullName>
    </recommendedName>
</protein>
<dbReference type="InterPro" id="IPR036397">
    <property type="entry name" value="RNaseH_sf"/>
</dbReference>
<evidence type="ECO:0000256" key="1">
    <source>
        <dbReference type="SAM" id="MobiDB-lite"/>
    </source>
</evidence>
<dbReference type="Pfam" id="PF13456">
    <property type="entry name" value="RVT_3"/>
    <property type="match status" value="1"/>
</dbReference>
<dbReference type="Gene3D" id="3.30.420.10">
    <property type="entry name" value="Ribonuclease H-like superfamily/Ribonuclease H"/>
    <property type="match status" value="1"/>
</dbReference>
<dbReference type="InterPro" id="IPR012337">
    <property type="entry name" value="RNaseH-like_sf"/>
</dbReference>
<feature type="region of interest" description="Disordered" evidence="1">
    <location>
        <begin position="131"/>
        <end position="180"/>
    </location>
</feature>
<feature type="compositionally biased region" description="Basic and acidic residues" evidence="1">
    <location>
        <begin position="140"/>
        <end position="149"/>
    </location>
</feature>
<feature type="region of interest" description="Disordered" evidence="1">
    <location>
        <begin position="1"/>
        <end position="31"/>
    </location>
</feature>
<evidence type="ECO:0000313" key="4">
    <source>
        <dbReference type="Proteomes" id="UP001396334"/>
    </source>
</evidence>
<name>A0ABR2PQK9_9ROSI</name>
<dbReference type="SUPFAM" id="SSF53098">
    <property type="entry name" value="Ribonuclease H-like"/>
    <property type="match status" value="1"/>
</dbReference>
<dbReference type="EMBL" id="JBBPBN010000053">
    <property type="protein sequence ID" value="KAK8990742.1"/>
    <property type="molecule type" value="Genomic_DNA"/>
</dbReference>
<gene>
    <name evidence="3" type="ORF">V6N11_028705</name>
</gene>
<dbReference type="PANTHER" id="PTHR47723">
    <property type="entry name" value="OS05G0353850 PROTEIN"/>
    <property type="match status" value="1"/>
</dbReference>
<evidence type="ECO:0000259" key="2">
    <source>
        <dbReference type="Pfam" id="PF13456"/>
    </source>
</evidence>
<dbReference type="InterPro" id="IPR002156">
    <property type="entry name" value="RNaseH_domain"/>
</dbReference>
<proteinExistence type="predicted"/>
<organism evidence="3 4">
    <name type="scientific">Hibiscus sabdariffa</name>
    <name type="common">roselle</name>
    <dbReference type="NCBI Taxonomy" id="183260"/>
    <lineage>
        <taxon>Eukaryota</taxon>
        <taxon>Viridiplantae</taxon>
        <taxon>Streptophyta</taxon>
        <taxon>Embryophyta</taxon>
        <taxon>Tracheophyta</taxon>
        <taxon>Spermatophyta</taxon>
        <taxon>Magnoliopsida</taxon>
        <taxon>eudicotyledons</taxon>
        <taxon>Gunneridae</taxon>
        <taxon>Pentapetalae</taxon>
        <taxon>rosids</taxon>
        <taxon>malvids</taxon>
        <taxon>Malvales</taxon>
        <taxon>Malvaceae</taxon>
        <taxon>Malvoideae</taxon>
        <taxon>Hibiscus</taxon>
    </lineage>
</organism>
<dbReference type="InterPro" id="IPR044730">
    <property type="entry name" value="RNase_H-like_dom_plant"/>
</dbReference>
<comment type="caution">
    <text evidence="3">The sequence shown here is derived from an EMBL/GenBank/DDBJ whole genome shotgun (WGS) entry which is preliminary data.</text>
</comment>
<sequence>MNSSDNPSGNSSGGDAEIEDTLTGNMGGRPPDVLLGAGVLDLGDKDTAMADGADAGEQLHRMVVNRRRRNVGNLNLGVNGGTRKERDTRGSRFTVLLPENPLEVDMDNGPQQVEEENGVGVATPVVQLDALDPTSGHPKRAGDSAEQQRKRQIAQGKLVGAASGAGRSMAASDGPAGSSELGTVQVREGVSVASSETVVRASSNLNGEKDVAVRIGSEEDSRMTWNGRGRVLPASIRGLASKSSSKIQLGVKGVAKVSLKSSKSDDRGALKIGPGNHFNNQVSDLNKAASDEELRQAQSREIGDTEEARIGWKTNSVYEHPGKEPRLVVAYFGATAPRPIRVVDMVLANRGNSTNWKRIWKLEVPQRIRVFVWLLFHESGREDLEHVLRSCTTAKGVWNRAVPRAAQEVFFSLPFRDWLNDNLFSASFVLGDVAWGVRFAILCWLLWKRRCSFLFGSDEEILEHILSRGNRIVGECSRTVALNSDPRQGQDRRSSWTRPRTGWIKVNVDASVSTVDRSVGAGGALRDEHGAWLSGYARFVGRCDSLLAELWAMHDGLILAWDLGFRCVELESDCLEAVRFISSRSDVLGKSALVGAIVHLLHRNWNVEVRHIARGSNGVGDKLAKRGRELGMKSTIFVAAPAAVAGLVEVEQRDSLAPTSAQGVADDLGGSNW</sequence>
<accession>A0ABR2PQK9</accession>
<evidence type="ECO:0000313" key="3">
    <source>
        <dbReference type="EMBL" id="KAK8990742.1"/>
    </source>
</evidence>
<feature type="compositionally biased region" description="Low complexity" evidence="1">
    <location>
        <begin position="1"/>
        <end position="15"/>
    </location>
</feature>
<keyword evidence="4" id="KW-1185">Reference proteome</keyword>
<dbReference type="CDD" id="cd06222">
    <property type="entry name" value="RNase_H_like"/>
    <property type="match status" value="1"/>
</dbReference>
<reference evidence="3 4" key="1">
    <citation type="journal article" date="2024" name="G3 (Bethesda)">
        <title>Genome assembly of Hibiscus sabdariffa L. provides insights into metabolisms of medicinal natural products.</title>
        <authorList>
            <person name="Kim T."/>
        </authorList>
    </citation>
    <scope>NUCLEOTIDE SEQUENCE [LARGE SCALE GENOMIC DNA]</scope>
    <source>
        <strain evidence="3">TK-2024</strain>
        <tissue evidence="3">Old leaves</tissue>
    </source>
</reference>
<dbReference type="PANTHER" id="PTHR47723:SF19">
    <property type="entry name" value="POLYNUCLEOTIDYL TRANSFERASE, RIBONUCLEASE H-LIKE SUPERFAMILY PROTEIN"/>
    <property type="match status" value="1"/>
</dbReference>
<feature type="domain" description="RNase H type-1" evidence="2">
    <location>
        <begin position="507"/>
        <end position="626"/>
    </location>
</feature>
<dbReference type="Proteomes" id="UP001396334">
    <property type="component" value="Unassembled WGS sequence"/>
</dbReference>
<feature type="compositionally biased region" description="Low complexity" evidence="1">
    <location>
        <begin position="160"/>
        <end position="172"/>
    </location>
</feature>
<dbReference type="InterPro" id="IPR053151">
    <property type="entry name" value="RNase_H-like"/>
</dbReference>